<dbReference type="InterPro" id="IPR023210">
    <property type="entry name" value="NADP_OxRdtase_dom"/>
</dbReference>
<dbReference type="Pfam" id="PF00248">
    <property type="entry name" value="Aldo_ket_red"/>
    <property type="match status" value="1"/>
</dbReference>
<dbReference type="InterPro" id="IPR050791">
    <property type="entry name" value="Aldo-Keto_reductase"/>
</dbReference>
<keyword evidence="4" id="KW-1185">Reference proteome</keyword>
<accession>A0A3N1DB48</accession>
<dbReference type="PANTHER" id="PTHR43625">
    <property type="entry name" value="AFLATOXIN B1 ALDEHYDE REDUCTASE"/>
    <property type="match status" value="1"/>
</dbReference>
<gene>
    <name evidence="3" type="ORF">EDD29_8491</name>
</gene>
<evidence type="ECO:0000256" key="1">
    <source>
        <dbReference type="ARBA" id="ARBA00023002"/>
    </source>
</evidence>
<dbReference type="Gene3D" id="3.20.20.100">
    <property type="entry name" value="NADP-dependent oxidoreductase domain"/>
    <property type="match status" value="1"/>
</dbReference>
<dbReference type="PRINTS" id="PR00069">
    <property type="entry name" value="ALDKETRDTASE"/>
</dbReference>
<sequence length="279" mass="29869">MSFGMFFIGSDLPVHRLGFGTARFVGDGLFGPRGERADAVALLRRAVEAGVDLIDTAGDFGPGLAEESVAEALHPYPLGLIVATKGGVTRTSATEWHIDGRPQALRAACEGSLSRLKLDTIDLFTLSRIDPQVPLTEQLGALVELREAGKIRHIGLDGVSAAQLRAALEITEIVSVRQRFHLFDRTATALLELCEERRIAFLPCTGDAARKAAEHKIVTDIARLHDATPAQVALNWLLHRSSVLIPTPGTSSPEHLAENLAAAELELSPGQLGTLDALL</sequence>
<dbReference type="InterPro" id="IPR036812">
    <property type="entry name" value="NAD(P)_OxRdtase_dom_sf"/>
</dbReference>
<dbReference type="CDD" id="cd19088">
    <property type="entry name" value="AKR_AKR13B1"/>
    <property type="match status" value="1"/>
</dbReference>
<evidence type="ECO:0000313" key="4">
    <source>
        <dbReference type="Proteomes" id="UP000272400"/>
    </source>
</evidence>
<organism evidence="3 4">
    <name type="scientific">Actinocorallia herbida</name>
    <dbReference type="NCBI Taxonomy" id="58109"/>
    <lineage>
        <taxon>Bacteria</taxon>
        <taxon>Bacillati</taxon>
        <taxon>Actinomycetota</taxon>
        <taxon>Actinomycetes</taxon>
        <taxon>Streptosporangiales</taxon>
        <taxon>Thermomonosporaceae</taxon>
        <taxon>Actinocorallia</taxon>
    </lineage>
</organism>
<dbReference type="EMBL" id="RJKE01000001">
    <property type="protein sequence ID" value="ROO90753.1"/>
    <property type="molecule type" value="Genomic_DNA"/>
</dbReference>
<dbReference type="GO" id="GO:0016491">
    <property type="term" value="F:oxidoreductase activity"/>
    <property type="evidence" value="ECO:0007669"/>
    <property type="project" value="UniProtKB-KW"/>
</dbReference>
<dbReference type="GO" id="GO:0005737">
    <property type="term" value="C:cytoplasm"/>
    <property type="evidence" value="ECO:0007669"/>
    <property type="project" value="TreeGrafter"/>
</dbReference>
<keyword evidence="1" id="KW-0560">Oxidoreductase</keyword>
<evidence type="ECO:0000313" key="3">
    <source>
        <dbReference type="EMBL" id="ROO90753.1"/>
    </source>
</evidence>
<dbReference type="Proteomes" id="UP000272400">
    <property type="component" value="Unassembled WGS sequence"/>
</dbReference>
<feature type="domain" description="NADP-dependent oxidoreductase" evidence="2">
    <location>
        <begin position="16"/>
        <end position="278"/>
    </location>
</feature>
<dbReference type="OrthoDB" id="9768793at2"/>
<protein>
    <submittedName>
        <fullName evidence="3">Aryl-alcohol dehydrogenase-like predicted oxidoreductase</fullName>
    </submittedName>
</protein>
<dbReference type="InterPro" id="IPR020471">
    <property type="entry name" value="AKR"/>
</dbReference>
<proteinExistence type="predicted"/>
<name>A0A3N1DB48_9ACTN</name>
<evidence type="ECO:0000259" key="2">
    <source>
        <dbReference type="Pfam" id="PF00248"/>
    </source>
</evidence>
<dbReference type="AlphaFoldDB" id="A0A3N1DB48"/>
<reference evidence="3 4" key="1">
    <citation type="submission" date="2018-11" db="EMBL/GenBank/DDBJ databases">
        <title>Sequencing the genomes of 1000 actinobacteria strains.</title>
        <authorList>
            <person name="Klenk H.-P."/>
        </authorList>
    </citation>
    <scope>NUCLEOTIDE SEQUENCE [LARGE SCALE GENOMIC DNA]</scope>
    <source>
        <strain evidence="3 4">DSM 44254</strain>
    </source>
</reference>
<dbReference type="PANTHER" id="PTHR43625:SF40">
    <property type="entry name" value="ALDO-KETO REDUCTASE YAKC [NADP(+)]"/>
    <property type="match status" value="1"/>
</dbReference>
<comment type="caution">
    <text evidence="3">The sequence shown here is derived from an EMBL/GenBank/DDBJ whole genome shotgun (WGS) entry which is preliminary data.</text>
</comment>
<dbReference type="RefSeq" id="WP_123669668.1">
    <property type="nucleotide sequence ID" value="NZ_RJKE01000001.1"/>
</dbReference>
<dbReference type="SUPFAM" id="SSF51430">
    <property type="entry name" value="NAD(P)-linked oxidoreductase"/>
    <property type="match status" value="1"/>
</dbReference>